<evidence type="ECO:0000313" key="19">
    <source>
        <dbReference type="Proteomes" id="UP001634394"/>
    </source>
</evidence>
<feature type="region of interest" description="Disordered" evidence="15">
    <location>
        <begin position="1066"/>
        <end position="1193"/>
    </location>
</feature>
<keyword evidence="19" id="KW-1185">Reference proteome</keyword>
<dbReference type="GO" id="GO:0005634">
    <property type="term" value="C:nucleus"/>
    <property type="evidence" value="ECO:0007669"/>
    <property type="project" value="UniProtKB-SubCell"/>
</dbReference>
<feature type="compositionally biased region" description="Polar residues" evidence="15">
    <location>
        <begin position="274"/>
        <end position="285"/>
    </location>
</feature>
<evidence type="ECO:0000256" key="15">
    <source>
        <dbReference type="SAM" id="MobiDB-lite"/>
    </source>
</evidence>
<dbReference type="Proteomes" id="UP001634394">
    <property type="component" value="Unassembled WGS sequence"/>
</dbReference>
<keyword evidence="7" id="KW-0067">ATP-binding</keyword>
<dbReference type="GO" id="GO:0004386">
    <property type="term" value="F:helicase activity"/>
    <property type="evidence" value="ECO:0007669"/>
    <property type="project" value="UniProtKB-KW"/>
</dbReference>
<accession>A0ABD3WQA3</accession>
<name>A0ABD3WQA3_SINWO</name>
<feature type="region of interest" description="Disordered" evidence="15">
    <location>
        <begin position="1"/>
        <end position="50"/>
    </location>
</feature>
<protein>
    <recommendedName>
        <fullName evidence="11">DNA excision repair protein ERCC-6</fullName>
    </recommendedName>
    <alternativeName>
        <fullName evidence="12">ATP-dependent helicase ERCC6</fullName>
    </alternativeName>
    <alternativeName>
        <fullName evidence="13">Cockayne syndrome protein CSB</fullName>
    </alternativeName>
</protein>
<comment type="similarity">
    <text evidence="2">Belongs to the SNF2/RAD54 helicase family.</text>
</comment>
<evidence type="ECO:0000256" key="13">
    <source>
        <dbReference type="ARBA" id="ARBA00079118"/>
    </source>
</evidence>
<dbReference type="Gene3D" id="3.40.50.10810">
    <property type="entry name" value="Tandem AAA-ATPase domain"/>
    <property type="match status" value="1"/>
</dbReference>
<feature type="region of interest" description="Disordered" evidence="15">
    <location>
        <begin position="256"/>
        <end position="439"/>
    </location>
</feature>
<dbReference type="InterPro" id="IPR014001">
    <property type="entry name" value="Helicase_ATP-bd"/>
</dbReference>
<dbReference type="GO" id="GO:0005524">
    <property type="term" value="F:ATP binding"/>
    <property type="evidence" value="ECO:0007669"/>
    <property type="project" value="UniProtKB-KW"/>
</dbReference>
<organism evidence="18 19">
    <name type="scientific">Sinanodonta woodiana</name>
    <name type="common">Chinese pond mussel</name>
    <name type="synonym">Anodonta woodiana</name>
    <dbReference type="NCBI Taxonomy" id="1069815"/>
    <lineage>
        <taxon>Eukaryota</taxon>
        <taxon>Metazoa</taxon>
        <taxon>Spiralia</taxon>
        <taxon>Lophotrochozoa</taxon>
        <taxon>Mollusca</taxon>
        <taxon>Bivalvia</taxon>
        <taxon>Autobranchia</taxon>
        <taxon>Heteroconchia</taxon>
        <taxon>Palaeoheterodonta</taxon>
        <taxon>Unionida</taxon>
        <taxon>Unionoidea</taxon>
        <taxon>Unionidae</taxon>
        <taxon>Unioninae</taxon>
        <taxon>Sinanodonta</taxon>
    </lineage>
</organism>
<evidence type="ECO:0000256" key="8">
    <source>
        <dbReference type="ARBA" id="ARBA00023125"/>
    </source>
</evidence>
<keyword evidence="3" id="KW-0547">Nucleotide-binding</keyword>
<comment type="caution">
    <text evidence="18">The sequence shown here is derived from an EMBL/GenBank/DDBJ whole genome shotgun (WGS) entry which is preliminary data.</text>
</comment>
<feature type="compositionally biased region" description="Acidic residues" evidence="15">
    <location>
        <begin position="337"/>
        <end position="363"/>
    </location>
</feature>
<dbReference type="Pfam" id="PF25875">
    <property type="entry name" value="WHD_Rad26_CSB"/>
    <property type="match status" value="1"/>
</dbReference>
<evidence type="ECO:0000313" key="18">
    <source>
        <dbReference type="EMBL" id="KAL3875967.1"/>
    </source>
</evidence>
<dbReference type="FunFam" id="3.40.50.300:FF:000863">
    <property type="entry name" value="DNA excision repair protein ERCC-6"/>
    <property type="match status" value="1"/>
</dbReference>
<evidence type="ECO:0000256" key="10">
    <source>
        <dbReference type="ARBA" id="ARBA00023242"/>
    </source>
</evidence>
<evidence type="ECO:0000256" key="14">
    <source>
        <dbReference type="SAM" id="Coils"/>
    </source>
</evidence>
<evidence type="ECO:0000256" key="4">
    <source>
        <dbReference type="ARBA" id="ARBA00022763"/>
    </source>
</evidence>
<feature type="domain" description="Helicase C-terminal" evidence="17">
    <location>
        <begin position="828"/>
        <end position="987"/>
    </location>
</feature>
<dbReference type="PROSITE" id="PS51194">
    <property type="entry name" value="HELICASE_CTER"/>
    <property type="match status" value="1"/>
</dbReference>
<dbReference type="GO" id="GO:0006281">
    <property type="term" value="P:DNA repair"/>
    <property type="evidence" value="ECO:0007669"/>
    <property type="project" value="UniProtKB-ARBA"/>
</dbReference>
<dbReference type="CDD" id="cd18793">
    <property type="entry name" value="SF2_C_SNF"/>
    <property type="match status" value="1"/>
</dbReference>
<feature type="region of interest" description="Disordered" evidence="15">
    <location>
        <begin position="1282"/>
        <end position="1304"/>
    </location>
</feature>
<dbReference type="PROSITE" id="PS51192">
    <property type="entry name" value="HELICASE_ATP_BIND_1"/>
    <property type="match status" value="1"/>
</dbReference>
<feature type="domain" description="Helicase ATP-binding" evidence="16">
    <location>
        <begin position="508"/>
        <end position="682"/>
    </location>
</feature>
<dbReference type="Pfam" id="PF00176">
    <property type="entry name" value="SNF2-rel_dom"/>
    <property type="match status" value="1"/>
</dbReference>
<dbReference type="InterPro" id="IPR059240">
    <property type="entry name" value="cc_ERCC-6_N"/>
</dbReference>
<proteinExistence type="inferred from homology"/>
<reference evidence="18 19" key="1">
    <citation type="submission" date="2024-11" db="EMBL/GenBank/DDBJ databases">
        <title>Chromosome-level genome assembly of the freshwater bivalve Anodonta woodiana.</title>
        <authorList>
            <person name="Chen X."/>
        </authorList>
    </citation>
    <scope>NUCLEOTIDE SEQUENCE [LARGE SCALE GENOMIC DNA]</scope>
    <source>
        <strain evidence="18">MN2024</strain>
        <tissue evidence="18">Gills</tissue>
    </source>
</reference>
<dbReference type="FunFam" id="3.40.50.10810:FF:000042">
    <property type="entry name" value="SNF2 family helicase-like protein"/>
    <property type="match status" value="1"/>
</dbReference>
<dbReference type="CDD" id="cd21397">
    <property type="entry name" value="cc_ERCC-6_N"/>
    <property type="match status" value="1"/>
</dbReference>
<keyword evidence="14" id="KW-0175">Coiled coil</keyword>
<dbReference type="CDD" id="cd18000">
    <property type="entry name" value="DEXHc_ERCC6"/>
    <property type="match status" value="1"/>
</dbReference>
<keyword evidence="6" id="KW-0347">Helicase</keyword>
<keyword evidence="4" id="KW-0227">DNA damage</keyword>
<dbReference type="GO" id="GO:0016787">
    <property type="term" value="F:hydrolase activity"/>
    <property type="evidence" value="ECO:0007669"/>
    <property type="project" value="UniProtKB-KW"/>
</dbReference>
<dbReference type="CDD" id="cd22254">
    <property type="entry name" value="CSB_WHD"/>
    <property type="match status" value="1"/>
</dbReference>
<dbReference type="SUPFAM" id="SSF52540">
    <property type="entry name" value="P-loop containing nucleoside triphosphate hydrolases"/>
    <property type="match status" value="2"/>
</dbReference>
<dbReference type="InterPro" id="IPR000330">
    <property type="entry name" value="SNF2_N"/>
</dbReference>
<dbReference type="Pfam" id="PF00271">
    <property type="entry name" value="Helicase_C"/>
    <property type="match status" value="1"/>
</dbReference>
<evidence type="ECO:0000256" key="9">
    <source>
        <dbReference type="ARBA" id="ARBA00023204"/>
    </source>
</evidence>
<dbReference type="InterPro" id="IPR049730">
    <property type="entry name" value="SNF2/RAD54-like_C"/>
</dbReference>
<dbReference type="PANTHER" id="PTHR45629">
    <property type="entry name" value="SNF2/RAD54 FAMILY MEMBER"/>
    <property type="match status" value="1"/>
</dbReference>
<dbReference type="SMART" id="SM00487">
    <property type="entry name" value="DEXDc"/>
    <property type="match status" value="1"/>
</dbReference>
<dbReference type="InterPro" id="IPR050496">
    <property type="entry name" value="SNF2_RAD54_helicase_repair"/>
</dbReference>
<keyword evidence="5" id="KW-0378">Hydrolase</keyword>
<keyword evidence="9" id="KW-0234">DNA repair</keyword>
<feature type="compositionally biased region" description="Basic and acidic residues" evidence="15">
    <location>
        <begin position="1183"/>
        <end position="1193"/>
    </location>
</feature>
<feature type="compositionally biased region" description="Basic residues" evidence="15">
    <location>
        <begin position="1141"/>
        <end position="1156"/>
    </location>
</feature>
<comment type="subcellular location">
    <subcellularLocation>
        <location evidence="1">Nucleus</location>
    </subcellularLocation>
</comment>
<evidence type="ECO:0000256" key="11">
    <source>
        <dbReference type="ARBA" id="ARBA00071998"/>
    </source>
</evidence>
<evidence type="ECO:0000256" key="3">
    <source>
        <dbReference type="ARBA" id="ARBA00022741"/>
    </source>
</evidence>
<keyword evidence="10" id="KW-0539">Nucleus</keyword>
<dbReference type="EMBL" id="JBJQND010000005">
    <property type="protein sequence ID" value="KAL3875967.1"/>
    <property type="molecule type" value="Genomic_DNA"/>
</dbReference>
<keyword evidence="8" id="KW-0238">DNA-binding</keyword>
<feature type="compositionally biased region" description="Basic and acidic residues" evidence="15">
    <location>
        <begin position="1070"/>
        <end position="1092"/>
    </location>
</feature>
<evidence type="ECO:0000256" key="2">
    <source>
        <dbReference type="ARBA" id="ARBA00007025"/>
    </source>
</evidence>
<feature type="compositionally biased region" description="Polar residues" evidence="15">
    <location>
        <begin position="30"/>
        <end position="44"/>
    </location>
</feature>
<dbReference type="InterPro" id="IPR038718">
    <property type="entry name" value="SNF2-like_sf"/>
</dbReference>
<evidence type="ECO:0000256" key="6">
    <source>
        <dbReference type="ARBA" id="ARBA00022806"/>
    </source>
</evidence>
<dbReference type="InterPro" id="IPR027417">
    <property type="entry name" value="P-loop_NTPase"/>
</dbReference>
<gene>
    <name evidence="18" type="ORF">ACJMK2_033861</name>
</gene>
<evidence type="ECO:0000256" key="7">
    <source>
        <dbReference type="ARBA" id="ARBA00022840"/>
    </source>
</evidence>
<dbReference type="InterPro" id="IPR001650">
    <property type="entry name" value="Helicase_C-like"/>
</dbReference>
<evidence type="ECO:0000256" key="1">
    <source>
        <dbReference type="ARBA" id="ARBA00004123"/>
    </source>
</evidence>
<dbReference type="InterPro" id="IPR058951">
    <property type="entry name" value="WHD_Rad26_CSB-like"/>
</dbReference>
<dbReference type="Gene3D" id="3.40.50.300">
    <property type="entry name" value="P-loop containing nucleotide triphosphate hydrolases"/>
    <property type="match status" value="1"/>
</dbReference>
<feature type="compositionally biased region" description="Basic and acidic residues" evidence="15">
    <location>
        <begin position="376"/>
        <end position="385"/>
    </location>
</feature>
<evidence type="ECO:0000256" key="12">
    <source>
        <dbReference type="ARBA" id="ARBA00076356"/>
    </source>
</evidence>
<dbReference type="SMART" id="SM00490">
    <property type="entry name" value="HELICc"/>
    <property type="match status" value="1"/>
</dbReference>
<evidence type="ECO:0000256" key="5">
    <source>
        <dbReference type="ARBA" id="ARBA00022801"/>
    </source>
</evidence>
<evidence type="ECO:0000259" key="17">
    <source>
        <dbReference type="PROSITE" id="PS51194"/>
    </source>
</evidence>
<dbReference type="PANTHER" id="PTHR45629:SF7">
    <property type="entry name" value="DNA EXCISION REPAIR PROTEIN ERCC-6-RELATED"/>
    <property type="match status" value="1"/>
</dbReference>
<feature type="coiled-coil region" evidence="14">
    <location>
        <begin position="154"/>
        <end position="188"/>
    </location>
</feature>
<feature type="coiled-coil region" evidence="14">
    <location>
        <begin position="1030"/>
        <end position="1060"/>
    </location>
</feature>
<evidence type="ECO:0000259" key="16">
    <source>
        <dbReference type="PROSITE" id="PS51192"/>
    </source>
</evidence>
<sequence>MATSITEIYTSHEDSLQDASSSIPLGVLNMSDSSHSQGEDSNNGPALDKKSVPVFHVNKELIPLAHLDDQASAELQGLGLDVFNQEEFEQGVIAQVDEVLDKEEGERKKKAWDKDLKNVQYDIGIVQREVNQLDKVISAISGTAKHSGHTQRRLESVMKQKEHKLSQLKTLKAKEKSLQKKLKVVEEMGSDQEEAEDAAVTSPEYSEMLRLGSSRMNETEQEKLIRTGEMTPFGTVITSMPGLSKVDSEQVELEGIQSSAIHQTKKDGNKSSRSRAVSNKLQEYYSSGGMDKNPPRKKNLFDEIDHRVYKDNVEGSSKNSQSSSRWKRQKIEHSYEDDPEVSDFGEEEEEEGEVEGKEEEEEDQGKKLDSDEDYVPDDKELKKFEEEDDVSFKTPKRKKRKSLQNLPGYFHSSNDKSEDEEDSPILSKPRKLSGSLPIRKVKDDGDEQYYEKRLRELDKEERRKQILKEKGEISESDSDETFDEGLRVPGSIWNRLFNYQKTCVKWLWELHTQEAGGIIGDEMGLGKTIEMISFLAALRYSKLRDRATSRTGLGPSIVICPATVMHQWVKEFLMWYPTFRVAILHSSGSYTGTEAELVKSIIKSRGILITSYSTLVLNQDCILPHNWHYVVLDEGHKIRNPDAQVTLCCKQFKTPHRIILSGSPIQNNLKELWSLFDFVFPGKLGTLPDFMQHFAVPIVQGGYANASAVAVQTAYKCACVLRDTINPYLLRRMKADVKIDLPSKSEQVLFCRLTAEQKDVYQQYLDSRECQSILSGKFMVFAGLITLRKICNHPDLSTGGPRVYVGDDIGDDKTLQYGYYERSGKMIVVKALLRLWKQQEHRVLLFSQSRQMLDILENFVKDEGYRYSRMDGTTPISARQPIIDRYNKDPSIYLLLLTTRVGGLGVNLTGANRIIIFDPDWNPSTDTQARERAWRIGQSRHVTIYRLITTGTIEEKIYHRQIFKQFLTNKVLKDPKQRRFFKTNDLYELFTLNISDDKRETETAAIFAGMGSEVKVRLRNVNVFDELIAKKKAEEEKDEYDKQKDEADEIKRMRELAKKLSKMISQGLFQKDKNSNESNRTDAKKSEGKLPEDECSSGDYVNKQQDQQSSEDHNKSAKRNKKTEEKRPSMGFKAVDSSNKKEKHKKKKHKHSRKRKDATFEGESIPHLDKYRTYRSSNPDEVTDQKKTEKEKQQMLDDYVLQTLFEKTDIQGAIKHDKIMNDERADYVIIESEADKVAKQAAMALKRSRSQCLSAASGVPTWTGQHGGLVKKPKFGQKKNTLLAGPDDKDKAPSTSKTVMETPKASETKLFDGSLAGCVQTNSDEVKSSSGLIGSEDLLNKMKTRNEIFKTMEQGGSGDPGLPDSDSFQLINNMRNFIMFEARMIGQATTQEILDEFGSKLPPSDSAKFRAMLHSICDLEKKDGIGYWKLRSDFR</sequence>
<feature type="compositionally biased region" description="Basic and acidic residues" evidence="15">
    <location>
        <begin position="299"/>
        <end position="313"/>
    </location>
</feature>